<organism evidence="4 5">
    <name type="scientific">Meganyctiphanes norvegica</name>
    <name type="common">Northern krill</name>
    <name type="synonym">Thysanopoda norvegica</name>
    <dbReference type="NCBI Taxonomy" id="48144"/>
    <lineage>
        <taxon>Eukaryota</taxon>
        <taxon>Metazoa</taxon>
        <taxon>Ecdysozoa</taxon>
        <taxon>Arthropoda</taxon>
        <taxon>Crustacea</taxon>
        <taxon>Multicrustacea</taxon>
        <taxon>Malacostraca</taxon>
        <taxon>Eumalacostraca</taxon>
        <taxon>Eucarida</taxon>
        <taxon>Euphausiacea</taxon>
        <taxon>Euphausiidae</taxon>
        <taxon>Meganyctiphanes</taxon>
    </lineage>
</organism>
<dbReference type="Gene3D" id="2.60.120.290">
    <property type="entry name" value="Spermadhesin, CUB domain"/>
    <property type="match status" value="1"/>
</dbReference>
<evidence type="ECO:0000256" key="1">
    <source>
        <dbReference type="ARBA" id="ARBA00023157"/>
    </source>
</evidence>
<proteinExistence type="predicted"/>
<comment type="caution">
    <text evidence="4">The sequence shown here is derived from an EMBL/GenBank/DDBJ whole genome shotgun (WGS) entry which is preliminary data.</text>
</comment>
<reference evidence="4 5" key="1">
    <citation type="submission" date="2024-05" db="EMBL/GenBank/DDBJ databases">
        <authorList>
            <person name="Wallberg A."/>
        </authorList>
    </citation>
    <scope>NUCLEOTIDE SEQUENCE [LARGE SCALE GENOMIC DNA]</scope>
</reference>
<evidence type="ECO:0000259" key="3">
    <source>
        <dbReference type="PROSITE" id="PS01180"/>
    </source>
</evidence>
<accession>A0AAV2SK37</accession>
<sequence length="135" mass="16056">DRVKGHCNKTVDIYEDVSSPELTRQNRYRPMSCWYRFRVTKNVLKDDWVIVVRFKGFKVGRVLNRTHCENGYIQILDGNAQTEVSNRRNPGMFCGEIEQTRTFISETSFVKIIFQVHNFTEETYFSFDSRVEQQK</sequence>
<feature type="non-terminal residue" evidence="4">
    <location>
        <position position="1"/>
    </location>
</feature>
<feature type="non-terminal residue" evidence="4">
    <location>
        <position position="135"/>
    </location>
</feature>
<keyword evidence="1" id="KW-1015">Disulfide bond</keyword>
<dbReference type="Proteomes" id="UP001497623">
    <property type="component" value="Unassembled WGS sequence"/>
</dbReference>
<gene>
    <name evidence="4" type="ORF">MNOR_LOCUS38327</name>
</gene>
<dbReference type="InterPro" id="IPR000859">
    <property type="entry name" value="CUB_dom"/>
</dbReference>
<name>A0AAV2SK37_MEGNR</name>
<dbReference type="AlphaFoldDB" id="A0AAV2SK37"/>
<protein>
    <recommendedName>
        <fullName evidence="3">CUB domain-containing protein</fullName>
    </recommendedName>
</protein>
<keyword evidence="5" id="KW-1185">Reference proteome</keyword>
<dbReference type="InterPro" id="IPR035914">
    <property type="entry name" value="Sperma_CUB_dom_sf"/>
</dbReference>
<comment type="caution">
    <text evidence="2">Lacks conserved residue(s) required for the propagation of feature annotation.</text>
</comment>
<evidence type="ECO:0000313" key="5">
    <source>
        <dbReference type="Proteomes" id="UP001497623"/>
    </source>
</evidence>
<evidence type="ECO:0000313" key="4">
    <source>
        <dbReference type="EMBL" id="CAL4210617.1"/>
    </source>
</evidence>
<dbReference type="PROSITE" id="PS01180">
    <property type="entry name" value="CUB"/>
    <property type="match status" value="1"/>
</dbReference>
<dbReference type="SUPFAM" id="SSF49854">
    <property type="entry name" value="Spermadhesin, CUB domain"/>
    <property type="match status" value="1"/>
</dbReference>
<dbReference type="EMBL" id="CAXKWB010085830">
    <property type="protein sequence ID" value="CAL4210617.1"/>
    <property type="molecule type" value="Genomic_DNA"/>
</dbReference>
<evidence type="ECO:0000256" key="2">
    <source>
        <dbReference type="PROSITE-ProRule" id="PRU00059"/>
    </source>
</evidence>
<feature type="domain" description="CUB" evidence="3">
    <location>
        <begin position="3"/>
        <end position="134"/>
    </location>
</feature>